<keyword evidence="2" id="KW-1185">Reference proteome</keyword>
<proteinExistence type="predicted"/>
<evidence type="ECO:0000313" key="1">
    <source>
        <dbReference type="EMBL" id="KAG6601353.1"/>
    </source>
</evidence>
<feature type="non-terminal residue" evidence="1">
    <location>
        <position position="1"/>
    </location>
</feature>
<dbReference type="EMBL" id="JAGKQH010000004">
    <property type="protein sequence ID" value="KAG6601353.1"/>
    <property type="molecule type" value="Genomic_DNA"/>
</dbReference>
<organism evidence="1 2">
    <name type="scientific">Cucurbita argyrosperma subsp. sororia</name>
    <dbReference type="NCBI Taxonomy" id="37648"/>
    <lineage>
        <taxon>Eukaryota</taxon>
        <taxon>Viridiplantae</taxon>
        <taxon>Streptophyta</taxon>
        <taxon>Embryophyta</taxon>
        <taxon>Tracheophyta</taxon>
        <taxon>Spermatophyta</taxon>
        <taxon>Magnoliopsida</taxon>
        <taxon>eudicotyledons</taxon>
        <taxon>Gunneridae</taxon>
        <taxon>Pentapetalae</taxon>
        <taxon>rosids</taxon>
        <taxon>fabids</taxon>
        <taxon>Cucurbitales</taxon>
        <taxon>Cucurbitaceae</taxon>
        <taxon>Cucurbiteae</taxon>
        <taxon>Cucurbita</taxon>
    </lineage>
</organism>
<name>A0AAV6NR95_9ROSI</name>
<gene>
    <name evidence="1" type="ORF">SDJN03_06586</name>
</gene>
<evidence type="ECO:0000313" key="2">
    <source>
        <dbReference type="Proteomes" id="UP000685013"/>
    </source>
</evidence>
<reference evidence="1 2" key="1">
    <citation type="journal article" date="2021" name="Hortic Res">
        <title>The domestication of Cucurbita argyrosperma as revealed by the genome of its wild relative.</title>
        <authorList>
            <person name="Barrera-Redondo J."/>
            <person name="Sanchez-de la Vega G."/>
            <person name="Aguirre-Liguori J.A."/>
            <person name="Castellanos-Morales G."/>
            <person name="Gutierrez-Guerrero Y.T."/>
            <person name="Aguirre-Dugua X."/>
            <person name="Aguirre-Planter E."/>
            <person name="Tenaillon M.I."/>
            <person name="Lira-Saade R."/>
            <person name="Eguiarte L.E."/>
        </authorList>
    </citation>
    <scope>NUCLEOTIDE SEQUENCE [LARGE SCALE GENOMIC DNA]</scope>
    <source>
        <strain evidence="1">JBR-2021</strain>
    </source>
</reference>
<protein>
    <submittedName>
        <fullName evidence="1">Uncharacterized protein</fullName>
    </submittedName>
</protein>
<dbReference type="AlphaFoldDB" id="A0AAV6NR95"/>
<dbReference type="Proteomes" id="UP000685013">
    <property type="component" value="Chromosome 4"/>
</dbReference>
<accession>A0AAV6NR95</accession>
<comment type="caution">
    <text evidence="1">The sequence shown here is derived from an EMBL/GenBank/DDBJ whole genome shotgun (WGS) entry which is preliminary data.</text>
</comment>
<sequence length="110" mass="12433">MNIIEELRRRNLWRDEQSYGRLKSETQIPLPDAPGTVRPWNWIALEFINHVQWKCAMLQCVESPSIERHCVNKSDRDKACFMTLRKENGGGSGGGGGELEAMAVVSFNGL</sequence>